<dbReference type="InterPro" id="IPR023346">
    <property type="entry name" value="Lysozyme-like_dom_sf"/>
</dbReference>
<proteinExistence type="predicted"/>
<evidence type="ECO:0000313" key="2">
    <source>
        <dbReference type="EMBL" id="AOS42997.1"/>
    </source>
</evidence>
<protein>
    <recommendedName>
        <fullName evidence="4">Transglycosylase SLT domain-containing protein</fullName>
    </recommendedName>
</protein>
<sequence>MNFVPTTCDMKRLLTYTLLLTSILGFTATAGADDRWATLRAINWVENPTNHARMGRFGELGPYQFRTGTWKMHTKRPFNQATQRAAADEVAVKHYEWLKRTLSQAGVDPNAFNIAMAWNCGVDNVLKGRVPAVSYDYATRVTNLVQTFKEREPATVAAAPGQVARPPVLSLESPVVNFALAQGVAPQFDLVVPPPSEDPVVYTDREPMIVAETGHRFTFTTAATLTPRFSL</sequence>
<organism evidence="2 3">
    <name type="scientific">Lacunisphaera limnophila</name>
    <dbReference type="NCBI Taxonomy" id="1838286"/>
    <lineage>
        <taxon>Bacteria</taxon>
        <taxon>Pseudomonadati</taxon>
        <taxon>Verrucomicrobiota</taxon>
        <taxon>Opitutia</taxon>
        <taxon>Opitutales</taxon>
        <taxon>Opitutaceae</taxon>
        <taxon>Lacunisphaera</taxon>
    </lineage>
</organism>
<evidence type="ECO:0000313" key="3">
    <source>
        <dbReference type="Proteomes" id="UP000095228"/>
    </source>
</evidence>
<feature type="chain" id="PRO_5009304094" description="Transglycosylase SLT domain-containing protein" evidence="1">
    <location>
        <begin position="33"/>
        <end position="231"/>
    </location>
</feature>
<name>A0A1I7PHC1_9BACT</name>
<dbReference type="Proteomes" id="UP000095228">
    <property type="component" value="Chromosome"/>
</dbReference>
<dbReference type="SUPFAM" id="SSF53955">
    <property type="entry name" value="Lysozyme-like"/>
    <property type="match status" value="1"/>
</dbReference>
<dbReference type="AlphaFoldDB" id="A0A1I7PHC1"/>
<evidence type="ECO:0000256" key="1">
    <source>
        <dbReference type="SAM" id="SignalP"/>
    </source>
</evidence>
<keyword evidence="3" id="KW-1185">Reference proteome</keyword>
<dbReference type="EMBL" id="CP016094">
    <property type="protein sequence ID" value="AOS42997.1"/>
    <property type="molecule type" value="Genomic_DNA"/>
</dbReference>
<feature type="signal peptide" evidence="1">
    <location>
        <begin position="1"/>
        <end position="32"/>
    </location>
</feature>
<gene>
    <name evidence="2" type="ORF">Verru16b_00035</name>
</gene>
<evidence type="ECO:0008006" key="4">
    <source>
        <dbReference type="Google" id="ProtNLM"/>
    </source>
</evidence>
<reference evidence="2 3" key="1">
    <citation type="submission" date="2016-06" db="EMBL/GenBank/DDBJ databases">
        <title>Three novel species with peptidoglycan cell walls form the new genus Lacunisphaera gen. nov. in the family Opitutaceae of the verrucomicrobial subdivision 4.</title>
        <authorList>
            <person name="Rast P."/>
            <person name="Gloeckner I."/>
            <person name="Jogler M."/>
            <person name="Boedeker C."/>
            <person name="Jeske O."/>
            <person name="Wiegand S."/>
            <person name="Reinhardt R."/>
            <person name="Schumann P."/>
            <person name="Rohde M."/>
            <person name="Spring S."/>
            <person name="Gloeckner F.O."/>
            <person name="Jogler C."/>
        </authorList>
    </citation>
    <scope>NUCLEOTIDE SEQUENCE [LARGE SCALE GENOMIC DNA]</scope>
    <source>
        <strain evidence="2 3">IG16b</strain>
    </source>
</reference>
<keyword evidence="1" id="KW-0732">Signal</keyword>
<dbReference type="STRING" id="1838286.Verru16b_00035"/>
<accession>A0A1I7PHC1</accession>
<dbReference type="KEGG" id="obg:Verru16b_00035"/>